<protein>
    <submittedName>
        <fullName evidence="1">Glycerophosphodiester phosphodiesterase</fullName>
    </submittedName>
</protein>
<dbReference type="Proteomes" id="UP001234913">
    <property type="component" value="Chromosome"/>
</dbReference>
<proteinExistence type="predicted"/>
<evidence type="ECO:0000313" key="1">
    <source>
        <dbReference type="EMBL" id="XKR68918.1"/>
    </source>
</evidence>
<sequence>MSKTYRSLTKFIFNVRNLLKTRNITQRQSSPVIAPYFLHDAPYLLSHRGGMFERPEHTQLAFDHSQQLGLTGFEIDIRLTKDEHVIVFHDRDVDRTTNGSGRVSEHTLEELLKLDAGYHFKNKHGQMPYIGHPLAKIMTLDALLERYPDQLVNIDIKDKPTTYEGSIAAERLYRVIVKHKAQHRVLVTSFHKKQIERFNHYNQNQIATGASQAEVTEGIMKLFLGIPFLYKGQAHTFQMPLSYRGLSLTSPRLISWLNARCIIPGYYGVNHLALMHNLTDKGVHTIVTDRPSLARQFLANKKI</sequence>
<accession>A0ACD5FLN8</accession>
<evidence type="ECO:0000313" key="2">
    <source>
        <dbReference type="Proteomes" id="UP001234913"/>
    </source>
</evidence>
<dbReference type="EMBL" id="CP171742">
    <property type="protein sequence ID" value="XKR68918.1"/>
    <property type="molecule type" value="Genomic_DNA"/>
</dbReference>
<gene>
    <name evidence="1" type="ORF">QUC96_010780</name>
</gene>
<reference evidence="1" key="1">
    <citation type="submission" date="2024-09" db="EMBL/GenBank/DDBJ databases">
        <authorList>
            <person name="Gagne-Thivierge C."/>
        </authorList>
    </citation>
    <scope>NUCLEOTIDE SEQUENCE</scope>
    <source>
        <strain evidence="1">SC310</strain>
    </source>
</reference>
<organism evidence="1 2">
    <name type="scientific">Staphylococcus hyicus</name>
    <dbReference type="NCBI Taxonomy" id="1284"/>
    <lineage>
        <taxon>Bacteria</taxon>
        <taxon>Bacillati</taxon>
        <taxon>Bacillota</taxon>
        <taxon>Bacilli</taxon>
        <taxon>Bacillales</taxon>
        <taxon>Staphylococcaceae</taxon>
        <taxon>Staphylococcus</taxon>
    </lineage>
</organism>
<name>A0ACD5FLN8_STAHY</name>
<keyword evidence="2" id="KW-1185">Reference proteome</keyword>